<dbReference type="GO" id="GO:0030313">
    <property type="term" value="C:cell envelope"/>
    <property type="evidence" value="ECO:0007669"/>
    <property type="project" value="TreeGrafter"/>
</dbReference>
<feature type="domain" description="CzcB-like barrel-sandwich hybrid" evidence="5">
    <location>
        <begin position="96"/>
        <end position="235"/>
    </location>
</feature>
<organism evidence="6 7">
    <name type="scientific">Solitalea longa</name>
    <dbReference type="NCBI Taxonomy" id="2079460"/>
    <lineage>
        <taxon>Bacteria</taxon>
        <taxon>Pseudomonadati</taxon>
        <taxon>Bacteroidota</taxon>
        <taxon>Sphingobacteriia</taxon>
        <taxon>Sphingobacteriales</taxon>
        <taxon>Sphingobacteriaceae</taxon>
        <taxon>Solitalea</taxon>
    </lineage>
</organism>
<keyword evidence="2" id="KW-0813">Transport</keyword>
<evidence type="ECO:0000259" key="5">
    <source>
        <dbReference type="Pfam" id="PF25973"/>
    </source>
</evidence>
<dbReference type="PANTHER" id="PTHR30097">
    <property type="entry name" value="CATION EFFLUX SYSTEM PROTEIN CUSB"/>
    <property type="match status" value="1"/>
</dbReference>
<name>A0A2S5A2C2_9SPHI</name>
<dbReference type="Gene3D" id="1.10.287.470">
    <property type="entry name" value="Helix hairpin bin"/>
    <property type="match status" value="1"/>
</dbReference>
<dbReference type="Gene3D" id="2.40.30.170">
    <property type="match status" value="1"/>
</dbReference>
<evidence type="ECO:0000313" key="7">
    <source>
        <dbReference type="Proteomes" id="UP000236893"/>
    </source>
</evidence>
<evidence type="ECO:0000256" key="4">
    <source>
        <dbReference type="SAM" id="SignalP"/>
    </source>
</evidence>
<keyword evidence="7" id="KW-1185">Reference proteome</keyword>
<dbReference type="InterPro" id="IPR058647">
    <property type="entry name" value="BSH_CzcB-like"/>
</dbReference>
<dbReference type="GO" id="GO:0015679">
    <property type="term" value="P:plasma membrane copper ion transport"/>
    <property type="evidence" value="ECO:0007669"/>
    <property type="project" value="TreeGrafter"/>
</dbReference>
<feature type="chain" id="PRO_5015645691" evidence="4">
    <location>
        <begin position="20"/>
        <end position="438"/>
    </location>
</feature>
<evidence type="ECO:0000256" key="3">
    <source>
        <dbReference type="SAM" id="MobiDB-lite"/>
    </source>
</evidence>
<comment type="caution">
    <text evidence="6">The sequence shown here is derived from an EMBL/GenBank/DDBJ whole genome shotgun (WGS) entry which is preliminary data.</text>
</comment>
<dbReference type="NCBIfam" id="TIGR01730">
    <property type="entry name" value="RND_mfp"/>
    <property type="match status" value="1"/>
</dbReference>
<accession>A0A2S5A2C2</accession>
<dbReference type="Gene3D" id="2.40.50.100">
    <property type="match status" value="1"/>
</dbReference>
<evidence type="ECO:0000313" key="6">
    <source>
        <dbReference type="EMBL" id="POY36422.1"/>
    </source>
</evidence>
<dbReference type="AlphaFoldDB" id="A0A2S5A2C2"/>
<proteinExistence type="inferred from homology"/>
<dbReference type="GO" id="GO:0060003">
    <property type="term" value="P:copper ion export"/>
    <property type="evidence" value="ECO:0007669"/>
    <property type="project" value="TreeGrafter"/>
</dbReference>
<comment type="similarity">
    <text evidence="1">Belongs to the membrane fusion protein (MFP) (TC 8.A.1) family.</text>
</comment>
<dbReference type="InterPro" id="IPR006143">
    <property type="entry name" value="RND_pump_MFP"/>
</dbReference>
<dbReference type="GO" id="GO:0022857">
    <property type="term" value="F:transmembrane transporter activity"/>
    <property type="evidence" value="ECO:0007669"/>
    <property type="project" value="InterPro"/>
</dbReference>
<dbReference type="Pfam" id="PF25973">
    <property type="entry name" value="BSH_CzcB"/>
    <property type="match status" value="1"/>
</dbReference>
<dbReference type="InterPro" id="IPR051909">
    <property type="entry name" value="MFP_Cation_Efflux"/>
</dbReference>
<dbReference type="OrthoDB" id="9814657at2"/>
<gene>
    <name evidence="6" type="ORF">C3K47_11805</name>
</gene>
<evidence type="ECO:0000256" key="2">
    <source>
        <dbReference type="ARBA" id="ARBA00022448"/>
    </source>
</evidence>
<feature type="compositionally biased region" description="Basic and acidic residues" evidence="3">
    <location>
        <begin position="28"/>
        <end position="45"/>
    </location>
</feature>
<dbReference type="PANTHER" id="PTHR30097:SF4">
    <property type="entry name" value="SLR6042 PROTEIN"/>
    <property type="match status" value="1"/>
</dbReference>
<sequence>MKKVFIVIYIFSAALFITACGNSSASKSEHAEHVEEGHEHEDEHASASTVSLTNEQMKSIGVQLGKIEQKNLTSTLKANGVLKVPNQNKATATALFGGVVKSILVQPGSFVKKGQTIATIVNTQFVQMQEEYLSVSAKITLAELEYNRQKELTSGNAGALKNFQQADAELKTLRTRKASLQQQLSLLGISASSLNNSNLSSAIAIKSPIAGSISNIQVNIGSYVSESTSIADIVDNSQLHLDLSIFEQDIQKVNNKQIINFVLTNNPSKSYSAAIFSIGSSFENGSKTIPVHALVKGDKTGLIDGMNISAMISLDNVKVPAIPTEAIVNYQGQDYVFIQTADEEHHEEEKNAKHSEPHEDVHQHEAGEANDHKESGEKAHVDEPGNTFERIPVKKGVTYGGYTEITMLKETPADANIVIKGAFFVLGKMTNAGEGHSH</sequence>
<keyword evidence="4" id="KW-0732">Signal</keyword>
<dbReference type="RefSeq" id="WP_103789339.1">
    <property type="nucleotide sequence ID" value="NZ_PQVF01000007.1"/>
</dbReference>
<dbReference type="PROSITE" id="PS51257">
    <property type="entry name" value="PROKAR_LIPOPROTEIN"/>
    <property type="match status" value="1"/>
</dbReference>
<feature type="region of interest" description="Disordered" evidence="3">
    <location>
        <begin position="343"/>
        <end position="389"/>
    </location>
</feature>
<reference evidence="6 7" key="1">
    <citation type="submission" date="2018-01" db="EMBL/GenBank/DDBJ databases">
        <authorList>
            <person name="Gaut B.S."/>
            <person name="Morton B.R."/>
            <person name="Clegg M.T."/>
            <person name="Duvall M.R."/>
        </authorList>
    </citation>
    <scope>NUCLEOTIDE SEQUENCE [LARGE SCALE GENOMIC DNA]</scope>
    <source>
        <strain evidence="6 7">HR-AV</strain>
    </source>
</reference>
<feature type="compositionally biased region" description="Basic and acidic residues" evidence="3">
    <location>
        <begin position="343"/>
        <end position="383"/>
    </location>
</feature>
<dbReference type="GO" id="GO:0016020">
    <property type="term" value="C:membrane"/>
    <property type="evidence" value="ECO:0007669"/>
    <property type="project" value="InterPro"/>
</dbReference>
<dbReference type="EMBL" id="PQVF01000007">
    <property type="protein sequence ID" value="POY36422.1"/>
    <property type="molecule type" value="Genomic_DNA"/>
</dbReference>
<evidence type="ECO:0000256" key="1">
    <source>
        <dbReference type="ARBA" id="ARBA00009477"/>
    </source>
</evidence>
<protein>
    <submittedName>
        <fullName evidence="6">Efflux RND transporter periplasmic adaptor subunit</fullName>
    </submittedName>
</protein>
<feature type="region of interest" description="Disordered" evidence="3">
    <location>
        <begin position="28"/>
        <end position="50"/>
    </location>
</feature>
<dbReference type="SUPFAM" id="SSF111369">
    <property type="entry name" value="HlyD-like secretion proteins"/>
    <property type="match status" value="1"/>
</dbReference>
<dbReference type="Proteomes" id="UP000236893">
    <property type="component" value="Unassembled WGS sequence"/>
</dbReference>
<feature type="signal peptide" evidence="4">
    <location>
        <begin position="1"/>
        <end position="19"/>
    </location>
</feature>